<evidence type="ECO:0000313" key="1">
    <source>
        <dbReference type="EMBL" id="BBA40165.1"/>
    </source>
</evidence>
<reference evidence="1" key="2">
    <citation type="journal article" date="2017" name="Genome Announc.">
        <title>High-Quality Draft Genome Sequence of Burkholderia contaminans CH-1, a Gram-Negative Bacterium That Metabolizes 2-Azahypoxanthine, a Plant Growth-Regulating Compound.</title>
        <authorList>
            <person name="Choi J.-H."/>
            <person name="Sugiura H."/>
            <person name="Moriuchi R."/>
            <person name="Kawagishi H."/>
            <person name="Dohra H."/>
        </authorList>
    </citation>
    <scope>NUCLEOTIDE SEQUENCE</scope>
    <source>
        <strain evidence="1">CH-1</strain>
    </source>
</reference>
<reference evidence="1" key="1">
    <citation type="journal article" date="2016" name="Biosci. Biotechnol. Biochem.">
        <title>Bioconversion of AHX to AOH by resting cells of Burkholderia contaminans CH-1.</title>
        <authorList>
            <person name="Choi J.H."/>
            <person name="Kikuchi A."/>
            <person name="Pumkaeo P."/>
            <person name="Hirai H."/>
            <person name="Tokuyama S."/>
            <person name="Kawagishi H."/>
        </authorList>
    </citation>
    <scope>NUCLEOTIDE SEQUENCE</scope>
    <source>
        <strain evidence="1">CH-1</strain>
    </source>
</reference>
<organism evidence="1">
    <name type="scientific">Burkholderia contaminans</name>
    <dbReference type="NCBI Taxonomy" id="488447"/>
    <lineage>
        <taxon>Bacteria</taxon>
        <taxon>Pseudomonadati</taxon>
        <taxon>Pseudomonadota</taxon>
        <taxon>Betaproteobacteria</taxon>
        <taxon>Burkholderiales</taxon>
        <taxon>Burkholderiaceae</taxon>
        <taxon>Burkholderia</taxon>
        <taxon>Burkholderia cepacia complex</taxon>
    </lineage>
</organism>
<proteinExistence type="predicted"/>
<gene>
    <name evidence="1" type="ORF">BCCH1_25900</name>
</gene>
<dbReference type="EMBL" id="AP018357">
    <property type="protein sequence ID" value="BBA40165.1"/>
    <property type="molecule type" value="Genomic_DNA"/>
</dbReference>
<dbReference type="AlphaFoldDB" id="A0A250L6D5"/>
<sequence>MPFAFAWDLSTDDDFVESQPGMSADMPASMSVDIDMPCCIIGHSPARPLAASPLMGSTAQSSSRMIVRRNFMAGIIARGFAVWRGVDEA</sequence>
<accession>A0A250L6D5</accession>
<name>A0A250L6D5_9BURK</name>
<protein>
    <submittedName>
        <fullName evidence="1">Uncharacterized protein</fullName>
    </submittedName>
</protein>